<protein>
    <submittedName>
        <fullName evidence="2">SAM-dependent methyltransferase</fullName>
    </submittedName>
</protein>
<dbReference type="EMBL" id="LNXU01000010">
    <property type="protein sequence ID" value="KTC75421.1"/>
    <property type="molecule type" value="Genomic_DNA"/>
</dbReference>
<dbReference type="InterPro" id="IPR015985">
    <property type="entry name" value="TehB-like_dom"/>
</dbReference>
<name>A0A0W0RWR8_LEGBO</name>
<dbReference type="GO" id="GO:0008168">
    <property type="term" value="F:methyltransferase activity"/>
    <property type="evidence" value="ECO:0007669"/>
    <property type="project" value="UniProtKB-KW"/>
</dbReference>
<gene>
    <name evidence="2" type="ORF">Lboz_0854</name>
</gene>
<feature type="domain" description="Tellurite resistance methyltransferase TehB-like" evidence="1">
    <location>
        <begin position="39"/>
        <end position="135"/>
    </location>
</feature>
<dbReference type="GO" id="GO:0032259">
    <property type="term" value="P:methylation"/>
    <property type="evidence" value="ECO:0007669"/>
    <property type="project" value="UniProtKB-KW"/>
</dbReference>
<dbReference type="Gene3D" id="3.40.50.150">
    <property type="entry name" value="Vaccinia Virus protein VP39"/>
    <property type="match status" value="1"/>
</dbReference>
<dbReference type="RefSeq" id="WP_058458548.1">
    <property type="nucleotide sequence ID" value="NZ_CAAAIY010000023.1"/>
</dbReference>
<organism evidence="2 3">
    <name type="scientific">Legionella bozemanae</name>
    <name type="common">Fluoribacter bozemanae</name>
    <dbReference type="NCBI Taxonomy" id="447"/>
    <lineage>
        <taxon>Bacteria</taxon>
        <taxon>Pseudomonadati</taxon>
        <taxon>Pseudomonadota</taxon>
        <taxon>Gammaproteobacteria</taxon>
        <taxon>Legionellales</taxon>
        <taxon>Legionellaceae</taxon>
        <taxon>Legionella</taxon>
    </lineage>
</organism>
<evidence type="ECO:0000313" key="2">
    <source>
        <dbReference type="EMBL" id="KTC75421.1"/>
    </source>
</evidence>
<dbReference type="STRING" id="447.Lboz_0854"/>
<evidence type="ECO:0000259" key="1">
    <source>
        <dbReference type="Pfam" id="PF03848"/>
    </source>
</evidence>
<keyword evidence="2" id="KW-0489">Methyltransferase</keyword>
<proteinExistence type="predicted"/>
<dbReference type="OrthoDB" id="9804312at2"/>
<dbReference type="PATRIC" id="fig|447.4.peg.924"/>
<evidence type="ECO:0000313" key="3">
    <source>
        <dbReference type="Proteomes" id="UP000054695"/>
    </source>
</evidence>
<dbReference type="InterPro" id="IPR029063">
    <property type="entry name" value="SAM-dependent_MTases_sf"/>
</dbReference>
<reference evidence="2 3" key="1">
    <citation type="submission" date="2015-11" db="EMBL/GenBank/DDBJ databases">
        <title>Genomic analysis of 38 Legionella species identifies large and diverse effector repertoires.</title>
        <authorList>
            <person name="Burstein D."/>
            <person name="Amaro F."/>
            <person name="Zusman T."/>
            <person name="Lifshitz Z."/>
            <person name="Cohen O."/>
            <person name="Gilbert J.A."/>
            <person name="Pupko T."/>
            <person name="Shuman H.A."/>
            <person name="Segal G."/>
        </authorList>
    </citation>
    <scope>NUCLEOTIDE SEQUENCE [LARGE SCALE GENOMIC DNA]</scope>
    <source>
        <strain evidence="2 3">WIGA</strain>
    </source>
</reference>
<dbReference type="Proteomes" id="UP000054695">
    <property type="component" value="Unassembled WGS sequence"/>
</dbReference>
<dbReference type="SUPFAM" id="SSF53335">
    <property type="entry name" value="S-adenosyl-L-methionine-dependent methyltransferases"/>
    <property type="match status" value="1"/>
</dbReference>
<accession>A0A0W0RWR8</accession>
<sequence>MDNKNWVNYYKITKQKTLPRKTLMKAIELFHCRNKLNLPKFAIDLGCGSGSDSLELLKHDWSVLAIDSQAESISILLSSCPPSLKNKLKTEVTSFESLTSLPIPQLINASYSLPFLKPEFFYKFWKLILKTLHPGGLFAGTFFGINDDWSKNKRPDMTFLSYKELHQLFLPFKLELFEEEESDEIDALGHSMKHWHKYFVVAEKC</sequence>
<dbReference type="Pfam" id="PF03848">
    <property type="entry name" value="TehB"/>
    <property type="match status" value="1"/>
</dbReference>
<dbReference type="AlphaFoldDB" id="A0A0W0RWR8"/>
<keyword evidence="3" id="KW-1185">Reference proteome</keyword>
<keyword evidence="2" id="KW-0808">Transferase</keyword>
<comment type="caution">
    <text evidence="2">The sequence shown here is derived from an EMBL/GenBank/DDBJ whole genome shotgun (WGS) entry which is preliminary data.</text>
</comment>